<evidence type="ECO:0008006" key="4">
    <source>
        <dbReference type="Google" id="ProtNLM"/>
    </source>
</evidence>
<name>A0A316FEN0_9GAMM</name>
<dbReference type="OrthoDB" id="8717392at2"/>
<reference evidence="2 3" key="1">
    <citation type="submission" date="2018-05" db="EMBL/GenBank/DDBJ databases">
        <title>Genomic Encyclopedia of Type Strains, Phase IV (KMG-IV): sequencing the most valuable type-strain genomes for metagenomic binning, comparative biology and taxonomic classification.</title>
        <authorList>
            <person name="Goeker M."/>
        </authorList>
    </citation>
    <scope>NUCLEOTIDE SEQUENCE [LARGE SCALE GENOMIC DNA]</scope>
    <source>
        <strain evidence="2 3">DSM 25350</strain>
    </source>
</reference>
<comment type="caution">
    <text evidence="2">The sequence shown here is derived from an EMBL/GenBank/DDBJ whole genome shotgun (WGS) entry which is preliminary data.</text>
</comment>
<dbReference type="Proteomes" id="UP000245790">
    <property type="component" value="Unassembled WGS sequence"/>
</dbReference>
<keyword evidence="3" id="KW-1185">Reference proteome</keyword>
<accession>A0A316FEN0</accession>
<evidence type="ECO:0000313" key="2">
    <source>
        <dbReference type="EMBL" id="PWK46803.1"/>
    </source>
</evidence>
<dbReference type="AlphaFoldDB" id="A0A316FEN0"/>
<gene>
    <name evidence="2" type="ORF">C8D97_11239</name>
</gene>
<organism evidence="2 3">
    <name type="scientific">Pleionea mediterranea</name>
    <dbReference type="NCBI Taxonomy" id="523701"/>
    <lineage>
        <taxon>Bacteria</taxon>
        <taxon>Pseudomonadati</taxon>
        <taxon>Pseudomonadota</taxon>
        <taxon>Gammaproteobacteria</taxon>
        <taxon>Oceanospirillales</taxon>
        <taxon>Pleioneaceae</taxon>
        <taxon>Pleionea</taxon>
    </lineage>
</organism>
<keyword evidence="1" id="KW-0145">Chemotaxis</keyword>
<evidence type="ECO:0000313" key="3">
    <source>
        <dbReference type="Proteomes" id="UP000245790"/>
    </source>
</evidence>
<dbReference type="RefSeq" id="WP_109764676.1">
    <property type="nucleotide sequence ID" value="NZ_QGGU01000012.1"/>
</dbReference>
<dbReference type="EMBL" id="QGGU01000012">
    <property type="protein sequence ID" value="PWK46803.1"/>
    <property type="molecule type" value="Genomic_DNA"/>
</dbReference>
<evidence type="ECO:0000256" key="1">
    <source>
        <dbReference type="ARBA" id="ARBA00022500"/>
    </source>
</evidence>
<dbReference type="InterPro" id="IPR028976">
    <property type="entry name" value="CheC-like_sf"/>
</dbReference>
<dbReference type="GO" id="GO:0006935">
    <property type="term" value="P:chemotaxis"/>
    <property type="evidence" value="ECO:0007669"/>
    <property type="project" value="UniProtKB-KW"/>
</dbReference>
<protein>
    <recommendedName>
        <fullName evidence="4">Chemotaxis phosphatase CheX-like protein</fullName>
    </recommendedName>
</protein>
<dbReference type="Gene3D" id="3.40.1550.10">
    <property type="entry name" value="CheC-like"/>
    <property type="match status" value="1"/>
</dbReference>
<sequence length="185" mass="21035">MNDVNLSTLLDDMFNRSISMAIQDSNSRDSFSVASAKSFKKRSTNQAIFLTISSHRFRLFVVIDLSQKDCSEFVRLATQSKTDTMTEQEFYDYMFEFGNGLCGIFKREIGKATPALGMSTPNLLSRESVNLMTSYSIDKKAHYQISLNESILFYCSFYYLPSSNQEVLVSLVEEDTSDTGELELF</sequence>
<proteinExistence type="predicted"/>